<organism evidence="1 2">
    <name type="scientific">Auriscalpium vulgare</name>
    <dbReference type="NCBI Taxonomy" id="40419"/>
    <lineage>
        <taxon>Eukaryota</taxon>
        <taxon>Fungi</taxon>
        <taxon>Dikarya</taxon>
        <taxon>Basidiomycota</taxon>
        <taxon>Agaricomycotina</taxon>
        <taxon>Agaricomycetes</taxon>
        <taxon>Russulales</taxon>
        <taxon>Auriscalpiaceae</taxon>
        <taxon>Auriscalpium</taxon>
    </lineage>
</organism>
<dbReference type="EMBL" id="MU275904">
    <property type="protein sequence ID" value="KAI0047468.1"/>
    <property type="molecule type" value="Genomic_DNA"/>
</dbReference>
<evidence type="ECO:0000313" key="2">
    <source>
        <dbReference type="Proteomes" id="UP000814033"/>
    </source>
</evidence>
<proteinExistence type="predicted"/>
<comment type="caution">
    <text evidence="1">The sequence shown here is derived from an EMBL/GenBank/DDBJ whole genome shotgun (WGS) entry which is preliminary data.</text>
</comment>
<dbReference type="Proteomes" id="UP000814033">
    <property type="component" value="Unassembled WGS sequence"/>
</dbReference>
<protein>
    <submittedName>
        <fullName evidence="1">Uncharacterized protein</fullName>
    </submittedName>
</protein>
<name>A0ACB8RVA7_9AGAM</name>
<evidence type="ECO:0000313" key="1">
    <source>
        <dbReference type="EMBL" id="KAI0047468.1"/>
    </source>
</evidence>
<keyword evidence="2" id="KW-1185">Reference proteome</keyword>
<gene>
    <name evidence="1" type="ORF">FA95DRAFT_1559093</name>
</gene>
<reference evidence="1" key="2">
    <citation type="journal article" date="2022" name="New Phytol.">
        <title>Evolutionary transition to the ectomycorrhizal habit in the genomes of a hyperdiverse lineage of mushroom-forming fungi.</title>
        <authorList>
            <person name="Looney B."/>
            <person name="Miyauchi S."/>
            <person name="Morin E."/>
            <person name="Drula E."/>
            <person name="Courty P.E."/>
            <person name="Kohler A."/>
            <person name="Kuo A."/>
            <person name="LaButti K."/>
            <person name="Pangilinan J."/>
            <person name="Lipzen A."/>
            <person name="Riley R."/>
            <person name="Andreopoulos W."/>
            <person name="He G."/>
            <person name="Johnson J."/>
            <person name="Nolan M."/>
            <person name="Tritt A."/>
            <person name="Barry K.W."/>
            <person name="Grigoriev I.V."/>
            <person name="Nagy L.G."/>
            <person name="Hibbett D."/>
            <person name="Henrissat B."/>
            <person name="Matheny P.B."/>
            <person name="Labbe J."/>
            <person name="Martin F.M."/>
        </authorList>
    </citation>
    <scope>NUCLEOTIDE SEQUENCE</scope>
    <source>
        <strain evidence="1">FP105234-sp</strain>
    </source>
</reference>
<reference evidence="1" key="1">
    <citation type="submission" date="2021-02" db="EMBL/GenBank/DDBJ databases">
        <authorList>
            <consortium name="DOE Joint Genome Institute"/>
            <person name="Ahrendt S."/>
            <person name="Looney B.P."/>
            <person name="Miyauchi S."/>
            <person name="Morin E."/>
            <person name="Drula E."/>
            <person name="Courty P.E."/>
            <person name="Chicoki N."/>
            <person name="Fauchery L."/>
            <person name="Kohler A."/>
            <person name="Kuo A."/>
            <person name="Labutti K."/>
            <person name="Pangilinan J."/>
            <person name="Lipzen A."/>
            <person name="Riley R."/>
            <person name="Andreopoulos W."/>
            <person name="He G."/>
            <person name="Johnson J."/>
            <person name="Barry K.W."/>
            <person name="Grigoriev I.V."/>
            <person name="Nagy L."/>
            <person name="Hibbett D."/>
            <person name="Henrissat B."/>
            <person name="Matheny P.B."/>
            <person name="Labbe J."/>
            <person name="Martin F."/>
        </authorList>
    </citation>
    <scope>NUCLEOTIDE SEQUENCE</scope>
    <source>
        <strain evidence="1">FP105234-sp</strain>
    </source>
</reference>
<accession>A0ACB8RVA7</accession>
<sequence length="222" mass="25537">MVFAIHLDKITDLRGDDFVGAWVDCVKGHYRLWTHGICDVELNVSNLACSRGVEAVLGVLKDWDIAGEGQERERRHSNAPLFMPLVLLSDKYWEGKMLRTYFHDIESFVWIFAYVFLWYDATESTAVIVDRWMTGDYKTCRVKKNDFLYGGEQRLDLRKNPPSAWRCQWPLASALLAWVRHRHIAHFGAIFDGTQLEATLAAVDHAKLLELVRGAGYDVLFT</sequence>